<dbReference type="AlphaFoldDB" id="A0A6C0BA50"/>
<protein>
    <recommendedName>
        <fullName evidence="4">Helicase ATP-binding domain-containing protein</fullName>
    </recommendedName>
</protein>
<dbReference type="InterPro" id="IPR000330">
    <property type="entry name" value="SNF2_N"/>
</dbReference>
<dbReference type="InterPro" id="IPR014001">
    <property type="entry name" value="Helicase_ATP-bd"/>
</dbReference>
<evidence type="ECO:0000259" key="4">
    <source>
        <dbReference type="PROSITE" id="PS51192"/>
    </source>
</evidence>
<keyword evidence="2" id="KW-0378">Hydrolase</keyword>
<dbReference type="InterPro" id="IPR049730">
    <property type="entry name" value="SNF2/RAD54-like_C"/>
</dbReference>
<dbReference type="GO" id="GO:0005524">
    <property type="term" value="F:ATP binding"/>
    <property type="evidence" value="ECO:0007669"/>
    <property type="project" value="UniProtKB-KW"/>
</dbReference>
<keyword evidence="1" id="KW-0547">Nucleotide-binding</keyword>
<reference evidence="5" key="1">
    <citation type="journal article" date="2020" name="Nature">
        <title>Giant virus diversity and host interactions through global metagenomics.</title>
        <authorList>
            <person name="Schulz F."/>
            <person name="Roux S."/>
            <person name="Paez-Espino D."/>
            <person name="Jungbluth S."/>
            <person name="Walsh D.A."/>
            <person name="Denef V.J."/>
            <person name="McMahon K.D."/>
            <person name="Konstantinidis K.T."/>
            <person name="Eloe-Fadrosh E.A."/>
            <person name="Kyrpides N.C."/>
            <person name="Woyke T."/>
        </authorList>
    </citation>
    <scope>NUCLEOTIDE SEQUENCE</scope>
    <source>
        <strain evidence="5">GVMAG-M-3300010158-59</strain>
    </source>
</reference>
<dbReference type="InterPro" id="IPR001650">
    <property type="entry name" value="Helicase_C-like"/>
</dbReference>
<dbReference type="PROSITE" id="PS51192">
    <property type="entry name" value="HELICASE_ATP_BIND_1"/>
    <property type="match status" value="1"/>
</dbReference>
<evidence type="ECO:0000313" key="5">
    <source>
        <dbReference type="EMBL" id="QHS88976.1"/>
    </source>
</evidence>
<organism evidence="5">
    <name type="scientific">viral metagenome</name>
    <dbReference type="NCBI Taxonomy" id="1070528"/>
    <lineage>
        <taxon>unclassified sequences</taxon>
        <taxon>metagenomes</taxon>
        <taxon>organismal metagenomes</taxon>
    </lineage>
</organism>
<dbReference type="Gene3D" id="3.40.50.300">
    <property type="entry name" value="P-loop containing nucleotide triphosphate hydrolases"/>
    <property type="match status" value="1"/>
</dbReference>
<dbReference type="Pfam" id="PF00176">
    <property type="entry name" value="SNF2-rel_dom"/>
    <property type="match status" value="1"/>
</dbReference>
<dbReference type="CDD" id="cd18793">
    <property type="entry name" value="SF2_C_SNF"/>
    <property type="match status" value="1"/>
</dbReference>
<dbReference type="GO" id="GO:0016787">
    <property type="term" value="F:hydrolase activity"/>
    <property type="evidence" value="ECO:0007669"/>
    <property type="project" value="UniProtKB-KW"/>
</dbReference>
<dbReference type="GO" id="GO:0005634">
    <property type="term" value="C:nucleus"/>
    <property type="evidence" value="ECO:0007669"/>
    <property type="project" value="TreeGrafter"/>
</dbReference>
<sequence length="455" mass="52129">MNSHMERFSWFISKSKSESKPHQFTGVQWMVENETRPDPVQGRRGGFIADEMGLGKTIMTIGAFLANLLPHTLVVLPAVLVEQWREEIFRTTGHEVLVFHGQAKKTIGLVELKKALIVLTTYNTIAYTKKNGPSLLHSIAWNRVVFDEAHHLRNRNSRWVGAKMIKAPIRWLISGTPIQNKRQDFYNLCSALKLPTSYYCDKANLRDLVQNFVLRRTKKDVGIAIPDVKYNQQLISWSNQTERKLSEDIHLALRFAPAKLLLLLRARQTCIYPAMLIKSVPHMIRHSLLPKDNDYVGAVACSSKMDAVVQTLLQRKNNGNGKLVFCHFREEIDVLLQRLKAAGMDKVEFYDGRVSQAKRISVLAGQFEVLVLQIQTGCEGLNLQKDFSEVYFISPNWNPAVEDQAVARCHRIGQTKEVQVFRFSMGDFEEDHLTLDKYIVKTQDIKREIRNEILA</sequence>
<accession>A0A6C0BA50</accession>
<dbReference type="EMBL" id="MN739104">
    <property type="protein sequence ID" value="QHS88976.1"/>
    <property type="molecule type" value="Genomic_DNA"/>
</dbReference>
<dbReference type="Gene3D" id="3.40.50.10810">
    <property type="entry name" value="Tandem AAA-ATPase domain"/>
    <property type="match status" value="1"/>
</dbReference>
<dbReference type="InterPro" id="IPR050628">
    <property type="entry name" value="SNF2_RAD54_helicase_TF"/>
</dbReference>
<dbReference type="GO" id="GO:0006281">
    <property type="term" value="P:DNA repair"/>
    <property type="evidence" value="ECO:0007669"/>
    <property type="project" value="TreeGrafter"/>
</dbReference>
<dbReference type="PANTHER" id="PTHR45626">
    <property type="entry name" value="TRANSCRIPTION TERMINATION FACTOR 2-RELATED"/>
    <property type="match status" value="1"/>
</dbReference>
<dbReference type="Pfam" id="PF00271">
    <property type="entry name" value="Helicase_C"/>
    <property type="match status" value="1"/>
</dbReference>
<evidence type="ECO:0000256" key="2">
    <source>
        <dbReference type="ARBA" id="ARBA00022801"/>
    </source>
</evidence>
<dbReference type="InterPro" id="IPR027417">
    <property type="entry name" value="P-loop_NTPase"/>
</dbReference>
<evidence type="ECO:0000256" key="1">
    <source>
        <dbReference type="ARBA" id="ARBA00022741"/>
    </source>
</evidence>
<dbReference type="GO" id="GO:0008094">
    <property type="term" value="F:ATP-dependent activity, acting on DNA"/>
    <property type="evidence" value="ECO:0007669"/>
    <property type="project" value="TreeGrafter"/>
</dbReference>
<proteinExistence type="predicted"/>
<evidence type="ECO:0000256" key="3">
    <source>
        <dbReference type="ARBA" id="ARBA00022840"/>
    </source>
</evidence>
<dbReference type="SMART" id="SM00487">
    <property type="entry name" value="DEXDc"/>
    <property type="match status" value="1"/>
</dbReference>
<keyword evidence="3" id="KW-0067">ATP-binding</keyword>
<dbReference type="InterPro" id="IPR038718">
    <property type="entry name" value="SNF2-like_sf"/>
</dbReference>
<dbReference type="SUPFAM" id="SSF52540">
    <property type="entry name" value="P-loop containing nucleoside triphosphate hydrolases"/>
    <property type="match status" value="2"/>
</dbReference>
<name>A0A6C0BA50_9ZZZZ</name>
<feature type="domain" description="Helicase ATP-binding" evidence="4">
    <location>
        <begin position="37"/>
        <end position="195"/>
    </location>
</feature>
<dbReference type="CDD" id="cd18008">
    <property type="entry name" value="DEXDc_SHPRH-like"/>
    <property type="match status" value="1"/>
</dbReference>